<evidence type="ECO:0000256" key="1">
    <source>
        <dbReference type="ARBA" id="ARBA00022801"/>
    </source>
</evidence>
<feature type="chain" id="PRO_5040159240" description="Gylcosyl hydrolase 115 C-terminal domain-containing protein" evidence="2">
    <location>
        <begin position="21"/>
        <end position="1033"/>
    </location>
</feature>
<evidence type="ECO:0000313" key="4">
    <source>
        <dbReference type="EMBL" id="OCB86074.1"/>
    </source>
</evidence>
<dbReference type="InterPro" id="IPR029018">
    <property type="entry name" value="Hex-like_dom2"/>
</dbReference>
<evidence type="ECO:0000259" key="3">
    <source>
        <dbReference type="Pfam" id="PF17829"/>
    </source>
</evidence>
<feature type="domain" description="Gylcosyl hydrolase 115 C-terminal" evidence="3">
    <location>
        <begin position="844"/>
        <end position="1029"/>
    </location>
</feature>
<protein>
    <recommendedName>
        <fullName evidence="3">Gylcosyl hydrolase 115 C-terminal domain-containing protein</fullName>
    </recommendedName>
</protein>
<dbReference type="InterPro" id="IPR042301">
    <property type="entry name" value="GH115_sf"/>
</dbReference>
<keyword evidence="1" id="KW-0378">Hydrolase</keyword>
<name>A0A9Q5NA66_SANBA</name>
<dbReference type="Gene3D" id="3.30.379.10">
    <property type="entry name" value="Chitobiase/beta-hexosaminidase domain 2-like"/>
    <property type="match status" value="1"/>
</dbReference>
<accession>A0A9Q5NA66</accession>
<dbReference type="Gene3D" id="2.60.120.1620">
    <property type="match status" value="1"/>
</dbReference>
<dbReference type="PANTHER" id="PTHR37842">
    <property type="match status" value="1"/>
</dbReference>
<organism evidence="4 5">
    <name type="scientific">Sanghuangporus baumii</name>
    <name type="common">Phellinus baumii</name>
    <dbReference type="NCBI Taxonomy" id="108892"/>
    <lineage>
        <taxon>Eukaryota</taxon>
        <taxon>Fungi</taxon>
        <taxon>Dikarya</taxon>
        <taxon>Basidiomycota</taxon>
        <taxon>Agaricomycotina</taxon>
        <taxon>Agaricomycetes</taxon>
        <taxon>Hymenochaetales</taxon>
        <taxon>Hymenochaetaceae</taxon>
        <taxon>Sanghuangporus</taxon>
    </lineage>
</organism>
<dbReference type="Pfam" id="PF15979">
    <property type="entry name" value="Glyco_hydro_115"/>
    <property type="match status" value="1"/>
</dbReference>
<dbReference type="InterPro" id="IPR031924">
    <property type="entry name" value="GH115"/>
</dbReference>
<dbReference type="Gene3D" id="1.20.58.2150">
    <property type="match status" value="1"/>
</dbReference>
<dbReference type="InterPro" id="IPR041437">
    <property type="entry name" value="GH115_C"/>
</dbReference>
<dbReference type="EMBL" id="LNZH02000205">
    <property type="protein sequence ID" value="OCB86074.1"/>
    <property type="molecule type" value="Genomic_DNA"/>
</dbReference>
<evidence type="ECO:0000313" key="5">
    <source>
        <dbReference type="Proteomes" id="UP000757232"/>
    </source>
</evidence>
<sequence length="1033" mass="114206">MFLSFAKASFLLALVSRVAALGQDSCVTFAASDSSFPVVDNGRAASVYVSDDDWLGVQRAASDFVADINRVTGVTPELRNVSTSDSSSLSSNTPVIIVGTLGHSSLIDAVLNNTQLNVSAISGQWEAYVSRQVSNPLPGVSSAYVIVGSDKRGTTFALYDHSEQFGVSPWYWWADVPTTKHESIFISSPGCSHGSPTVKYRGIFINDEQPALQNWVMEKFSNGTGSYFMNSPFNSKFYSKLFELILRLKGNYLWPAMWGSAFALDDTLNQYTADMYGVVMGTSHQEPMMRSSPNEWNIFGEGPWNYSSNSENIYKYFVEGAERARPYESLFTLGMRGEGDLPLEESTNIALLETIVADQRQILADVFNTSDVTTIPQLWTLYKEVQGYYEDGMRVPDDVILLWADDNWGNIRRYPIESERNRTGGAGVYYHFDFVGDPRNYKWITSTQISKTYEQMSIAAEREATAVWIVNVGDLKPYELNTEFFLTYGWDTSRWNHANLDTFVHKWAERDFKLDENDASLVTEIIGNLTRWNARRKPELLNGTTYSLIDYREADTVLADWEALVKTSTSIYDKLPESTKPTFFQTVHHPVLASYVLSAMWIYQGMNTLRASQARLSTNDLAGQVEELFAQDYELEDWYHSILDGALVSLLTKTRKGLDIPQANGITRDATSIMDQTHVMYYYWQQPMANTMPPVSKIQAKKEALAGPMRIAPEGTRGAWPGDNVNQCAEGYNCPLYSLNLDRYAPIQEKYVDVGAGGPNAFTFTATTNVSWLTLMPTEGSISPSNPEIRVEGTVDWSQVPASNGSQAAAIYFNATLEGQDEVKQSTTVYFVATNYNVSEGFSGFVEGDGGISIEAAHASRNTSVSGVTWTELPGYGRTVSGVTPLPHLANNGANFSVGEGPSLEYDFFIFNIPTTGLLNVTTLVSPSLNANGDDRQLGFAVQLDALPAQSEYFIPLAEPGELPDGWGGLDGFVANSIVSVQTNFNASEGEVAPGAHTLKIWMIEPAVVIQKIIIDTGDVRTSYLGPPESVRL</sequence>
<keyword evidence="2" id="KW-0732">Signal</keyword>
<gene>
    <name evidence="4" type="ORF">A7U60_g6972</name>
</gene>
<dbReference type="OrthoDB" id="4849794at2759"/>
<dbReference type="GO" id="GO:0016787">
    <property type="term" value="F:hydrolase activity"/>
    <property type="evidence" value="ECO:0007669"/>
    <property type="project" value="UniProtKB-KW"/>
</dbReference>
<keyword evidence="5" id="KW-1185">Reference proteome</keyword>
<dbReference type="Gene3D" id="3.20.20.520">
    <property type="entry name" value="Glycosyl hydrolase family 115"/>
    <property type="match status" value="1"/>
</dbReference>
<dbReference type="PANTHER" id="PTHR37842:SF2">
    <property type="entry name" value="GYLCOSYL HYDROLASE 115 C-TERMINAL DOMAIN-CONTAINING PROTEIN"/>
    <property type="match status" value="1"/>
</dbReference>
<dbReference type="Proteomes" id="UP000757232">
    <property type="component" value="Unassembled WGS sequence"/>
</dbReference>
<reference evidence="4" key="1">
    <citation type="submission" date="2016-06" db="EMBL/GenBank/DDBJ databases">
        <title>Draft Genome sequence of the fungus Inonotus baumii.</title>
        <authorList>
            <person name="Zhu H."/>
            <person name="Lin W."/>
        </authorList>
    </citation>
    <scope>NUCLEOTIDE SEQUENCE</scope>
    <source>
        <strain evidence="4">821</strain>
    </source>
</reference>
<proteinExistence type="predicted"/>
<dbReference type="Pfam" id="PF17829">
    <property type="entry name" value="GH115_C"/>
    <property type="match status" value="1"/>
</dbReference>
<evidence type="ECO:0000256" key="2">
    <source>
        <dbReference type="SAM" id="SignalP"/>
    </source>
</evidence>
<comment type="caution">
    <text evidence="4">The sequence shown here is derived from an EMBL/GenBank/DDBJ whole genome shotgun (WGS) entry which is preliminary data.</text>
</comment>
<dbReference type="AlphaFoldDB" id="A0A9Q5NA66"/>
<feature type="signal peptide" evidence="2">
    <location>
        <begin position="1"/>
        <end position="20"/>
    </location>
</feature>